<dbReference type="PANTHER" id="PTHR22906:SF43">
    <property type="entry name" value="PROPERDIN"/>
    <property type="match status" value="1"/>
</dbReference>
<sequence length="505" mass="54096">MLHFVLAYSPVRFVATMKTLFGIVALISLVASAIAATLNDPSGYAGGWGPWGPFCKCSKSCGGGTQYRLRVCANPPVYGKIPPCEGSDRHTQDCGTHPCPVDGYCEAYGGWGACSKTCGGGTCKRTRKCYPPKYGGKTYVGYPEETKKCGTHPCPVNGYCDAYGSWSKCTKTCGGGTCTRTRKCYPPKYGGKAYSGGYKETKKCGTHPCPIDGYCEAYGGWSKCTKTCGGGTCKRTRKCYPPKYGGKAYVGYPEETKKCGTHPCPVDGYCDAYGSWSKCTKTCGGGTCTRTRKCYPPKYGGKAYVGYPEETKKCGTHPCPVDGYCDAYGSWSKCTKTCGGGTCTRTRKCYPPKYGGKAYVGYPEETKKCGTHPCPVDGYCDPYSSWTKCSKTCGGGFRTRSRKCYPPKYGGKPCPKPSEETQSCGTHPCPVNGGYSSWSSWTSCSKTCGRGHCSRSRACINPRPLYGGKPCSGDAKETGSCYIVPCPYPGGNPYGPPPAYDEGEE</sequence>
<dbReference type="Pfam" id="PF00090">
    <property type="entry name" value="TSP_1"/>
    <property type="match status" value="8"/>
</dbReference>
<dbReference type="RefSeq" id="XP_031569445.1">
    <property type="nucleotide sequence ID" value="XM_031713585.1"/>
</dbReference>
<keyword evidence="3" id="KW-0732">Signal</keyword>
<dbReference type="PANTHER" id="PTHR22906">
    <property type="entry name" value="PROPERDIN"/>
    <property type="match status" value="1"/>
</dbReference>
<dbReference type="Proteomes" id="UP000515163">
    <property type="component" value="Unplaced"/>
</dbReference>
<gene>
    <name evidence="7 8" type="primary">LOC116303957</name>
</gene>
<keyword evidence="4" id="KW-0677">Repeat</keyword>
<dbReference type="GeneID" id="116303957"/>
<evidence type="ECO:0000313" key="6">
    <source>
        <dbReference type="Proteomes" id="UP000515163"/>
    </source>
</evidence>
<evidence type="ECO:0000256" key="4">
    <source>
        <dbReference type="ARBA" id="ARBA00022737"/>
    </source>
</evidence>
<dbReference type="InterPro" id="IPR052065">
    <property type="entry name" value="Compl_asym_regulator"/>
</dbReference>
<dbReference type="RefSeq" id="XP_031569444.1">
    <property type="nucleotide sequence ID" value="XM_031713584.1"/>
</dbReference>
<dbReference type="Gene3D" id="2.20.100.10">
    <property type="entry name" value="Thrombospondin type-1 (TSP1) repeat"/>
    <property type="match status" value="8"/>
</dbReference>
<dbReference type="InterPro" id="IPR036383">
    <property type="entry name" value="TSP1_rpt_sf"/>
</dbReference>
<evidence type="ECO:0000256" key="2">
    <source>
        <dbReference type="ARBA" id="ARBA00022525"/>
    </source>
</evidence>
<dbReference type="OrthoDB" id="5917978at2759"/>
<keyword evidence="6" id="KW-1185">Reference proteome</keyword>
<evidence type="ECO:0000256" key="1">
    <source>
        <dbReference type="ARBA" id="ARBA00004613"/>
    </source>
</evidence>
<accession>A0A6P8IR78</accession>
<evidence type="ECO:0000256" key="5">
    <source>
        <dbReference type="ARBA" id="ARBA00023157"/>
    </source>
</evidence>
<dbReference type="PROSITE" id="PS50092">
    <property type="entry name" value="TSP1"/>
    <property type="match status" value="8"/>
</dbReference>
<protein>
    <submittedName>
        <fullName evidence="7">Coadhesin-like isoform X2</fullName>
    </submittedName>
    <submittedName>
        <fullName evidence="8">Coadhesin-like isoform X3</fullName>
    </submittedName>
</protein>
<dbReference type="SMART" id="SM00209">
    <property type="entry name" value="TSP1"/>
    <property type="match status" value="8"/>
</dbReference>
<evidence type="ECO:0000313" key="7">
    <source>
        <dbReference type="RefSeq" id="XP_031569444.1"/>
    </source>
</evidence>
<organism evidence="6 7">
    <name type="scientific">Actinia tenebrosa</name>
    <name type="common">Australian red waratah sea anemone</name>
    <dbReference type="NCBI Taxonomy" id="6105"/>
    <lineage>
        <taxon>Eukaryota</taxon>
        <taxon>Metazoa</taxon>
        <taxon>Cnidaria</taxon>
        <taxon>Anthozoa</taxon>
        <taxon>Hexacorallia</taxon>
        <taxon>Actiniaria</taxon>
        <taxon>Actiniidae</taxon>
        <taxon>Actinia</taxon>
    </lineage>
</organism>
<evidence type="ECO:0000256" key="3">
    <source>
        <dbReference type="ARBA" id="ARBA00022729"/>
    </source>
</evidence>
<evidence type="ECO:0000313" key="8">
    <source>
        <dbReference type="RefSeq" id="XP_031569445.1"/>
    </source>
</evidence>
<keyword evidence="2" id="KW-0964">Secreted</keyword>
<dbReference type="AlphaFoldDB" id="A0A6P8IR78"/>
<dbReference type="InterPro" id="IPR000884">
    <property type="entry name" value="TSP1_rpt"/>
</dbReference>
<keyword evidence="5" id="KW-1015">Disulfide bond</keyword>
<proteinExistence type="predicted"/>
<dbReference type="SUPFAM" id="SSF82895">
    <property type="entry name" value="TSP-1 type 1 repeat"/>
    <property type="match status" value="8"/>
</dbReference>
<reference evidence="7 8" key="1">
    <citation type="submission" date="2025-04" db="UniProtKB">
        <authorList>
            <consortium name="RefSeq"/>
        </authorList>
    </citation>
    <scope>IDENTIFICATION</scope>
    <source>
        <tissue evidence="7 8">Tentacle</tissue>
    </source>
</reference>
<name>A0A6P8IR78_ACTTE</name>
<dbReference type="FunFam" id="2.20.100.10:FF:000001">
    <property type="entry name" value="semaphorin-5A isoform X1"/>
    <property type="match status" value="2"/>
</dbReference>
<comment type="subcellular location">
    <subcellularLocation>
        <location evidence="1">Secreted</location>
    </subcellularLocation>
</comment>